<dbReference type="EMBL" id="MN739634">
    <property type="protein sequence ID" value="QHT17411.1"/>
    <property type="molecule type" value="Genomic_DNA"/>
</dbReference>
<name>A0A6C0DLS1_9ZZZZ</name>
<dbReference type="AlphaFoldDB" id="A0A6C0DLS1"/>
<evidence type="ECO:0000313" key="2">
    <source>
        <dbReference type="EMBL" id="QHT17411.1"/>
    </source>
</evidence>
<sequence>MKFSQTLAFLVIATFLIQYFLVSIVTTSNPMYIRHSLGKFYLSLVVAFSIGIVEIMLHDISYDTRSVNKYFIMMALLILSIIAYRNQIFVTDENYLNQMIENKSVQLLEDEEILKKSHSYGVTRMAKLSVQNTQEEINKMVRLLNAQKDLKKVRFGN</sequence>
<protein>
    <submittedName>
        <fullName evidence="2">Uncharacterized protein</fullName>
    </submittedName>
</protein>
<evidence type="ECO:0000256" key="1">
    <source>
        <dbReference type="SAM" id="Phobius"/>
    </source>
</evidence>
<feature type="transmembrane region" description="Helical" evidence="1">
    <location>
        <begin position="40"/>
        <end position="58"/>
    </location>
</feature>
<feature type="transmembrane region" description="Helical" evidence="1">
    <location>
        <begin position="7"/>
        <end position="28"/>
    </location>
</feature>
<keyword evidence="1" id="KW-1133">Transmembrane helix</keyword>
<reference evidence="2" key="1">
    <citation type="journal article" date="2020" name="Nature">
        <title>Giant virus diversity and host interactions through global metagenomics.</title>
        <authorList>
            <person name="Schulz F."/>
            <person name="Roux S."/>
            <person name="Paez-Espino D."/>
            <person name="Jungbluth S."/>
            <person name="Walsh D.A."/>
            <person name="Denef V.J."/>
            <person name="McMahon K.D."/>
            <person name="Konstantinidis K.T."/>
            <person name="Eloe-Fadrosh E.A."/>
            <person name="Kyrpides N.C."/>
            <person name="Woyke T."/>
        </authorList>
    </citation>
    <scope>NUCLEOTIDE SEQUENCE</scope>
    <source>
        <strain evidence="2">GVMAG-M-3300023174-24</strain>
    </source>
</reference>
<keyword evidence="1" id="KW-0812">Transmembrane</keyword>
<proteinExistence type="predicted"/>
<accession>A0A6C0DLS1</accession>
<organism evidence="2">
    <name type="scientific">viral metagenome</name>
    <dbReference type="NCBI Taxonomy" id="1070528"/>
    <lineage>
        <taxon>unclassified sequences</taxon>
        <taxon>metagenomes</taxon>
        <taxon>organismal metagenomes</taxon>
    </lineage>
</organism>
<keyword evidence="1" id="KW-0472">Membrane</keyword>
<feature type="transmembrane region" description="Helical" evidence="1">
    <location>
        <begin position="70"/>
        <end position="90"/>
    </location>
</feature>